<sequence length="393" mass="45579">MSVEIKPDSTALNQFLLKGHELIQMPDGRILQASGLCQDRIMVSLGNIFVRTFGCTPDYRSGFYQKVLEIVAIHNAVNPEHQLHPVVTEQKPTRHYLIHKDESEDLGILLTEHTEFLDPLLPFRVTGEEIDDLKQGKVKVKQIVTKRLYKLAKGLLSEFSESQARTVAFKVIEHPSTWKLLLESTPPISEKSDFQRYFRTSLVRRVWNCRRDKERAGKRVGFYRLNNNPLKDFFEQNPLGSQLSEKLLSVLPQDEISAFIGYYLLNKSRKTLEQERGKTLNEDERPYVKARNILEEVVRLPIEDWPRPAIVITIDRIFSKRREEFDQITACMFPRYQEYAGLKYRQGFSNEQLAEHFNINVGAVKALGHRFRDAFIKLALKGQVINSSEVDFK</sequence>
<comment type="caution">
    <text evidence="1">The sequence shown here is derived from an EMBL/GenBank/DDBJ whole genome shotgun (WGS) entry which is preliminary data.</text>
</comment>
<name>A0A1G1V6A9_9BACT</name>
<dbReference type="InterPro" id="IPR036388">
    <property type="entry name" value="WH-like_DNA-bd_sf"/>
</dbReference>
<accession>A0A1G1V6A9</accession>
<proteinExistence type="predicted"/>
<evidence type="ECO:0000313" key="1">
    <source>
        <dbReference type="EMBL" id="OGY10782.1"/>
    </source>
</evidence>
<dbReference type="SUPFAM" id="SSF88659">
    <property type="entry name" value="Sigma3 and sigma4 domains of RNA polymerase sigma factors"/>
    <property type="match status" value="1"/>
</dbReference>
<dbReference type="Proteomes" id="UP000178272">
    <property type="component" value="Unassembled WGS sequence"/>
</dbReference>
<dbReference type="InterPro" id="IPR013324">
    <property type="entry name" value="RNA_pol_sigma_r3/r4-like"/>
</dbReference>
<gene>
    <name evidence="1" type="ORF">A3F61_00045</name>
</gene>
<dbReference type="EMBL" id="MHCA01000050">
    <property type="protein sequence ID" value="OGY10782.1"/>
    <property type="molecule type" value="Genomic_DNA"/>
</dbReference>
<reference evidence="1 2" key="1">
    <citation type="journal article" date="2016" name="Nat. Commun.">
        <title>Thousands of microbial genomes shed light on interconnected biogeochemical processes in an aquifer system.</title>
        <authorList>
            <person name="Anantharaman K."/>
            <person name="Brown C.T."/>
            <person name="Hug L.A."/>
            <person name="Sharon I."/>
            <person name="Castelle C.J."/>
            <person name="Probst A.J."/>
            <person name="Thomas B.C."/>
            <person name="Singh A."/>
            <person name="Wilkins M.J."/>
            <person name="Karaoz U."/>
            <person name="Brodie E.L."/>
            <person name="Williams K.H."/>
            <person name="Hubbard S.S."/>
            <person name="Banfield J.F."/>
        </authorList>
    </citation>
    <scope>NUCLEOTIDE SEQUENCE [LARGE SCALE GENOMIC DNA]</scope>
</reference>
<evidence type="ECO:0000313" key="2">
    <source>
        <dbReference type="Proteomes" id="UP000178272"/>
    </source>
</evidence>
<dbReference type="AlphaFoldDB" id="A0A1G1V6A9"/>
<organism evidence="1 2">
    <name type="scientific">Candidatus Blackburnbacteria bacterium RIFCSPHIGHO2_12_FULL_41_13b</name>
    <dbReference type="NCBI Taxonomy" id="1797517"/>
    <lineage>
        <taxon>Bacteria</taxon>
        <taxon>Candidatus Blackburniibacteriota</taxon>
    </lineage>
</organism>
<dbReference type="STRING" id="1797517.A3F61_00045"/>
<dbReference type="Gene3D" id="1.10.10.10">
    <property type="entry name" value="Winged helix-like DNA-binding domain superfamily/Winged helix DNA-binding domain"/>
    <property type="match status" value="1"/>
</dbReference>
<protein>
    <submittedName>
        <fullName evidence="1">Uncharacterized protein</fullName>
    </submittedName>
</protein>